<comment type="caution">
    <text evidence="2">The sequence shown here is derived from an EMBL/GenBank/DDBJ whole genome shotgun (WGS) entry which is preliminary data.</text>
</comment>
<keyword evidence="3" id="KW-1185">Reference proteome</keyword>
<protein>
    <submittedName>
        <fullName evidence="2">Uncharacterized protein</fullName>
    </submittedName>
</protein>
<gene>
    <name evidence="2" type="ORF">R1flu_008760</name>
</gene>
<feature type="region of interest" description="Disordered" evidence="1">
    <location>
        <begin position="1"/>
        <end position="36"/>
    </location>
</feature>
<evidence type="ECO:0000256" key="1">
    <source>
        <dbReference type="SAM" id="MobiDB-lite"/>
    </source>
</evidence>
<evidence type="ECO:0000313" key="3">
    <source>
        <dbReference type="Proteomes" id="UP001605036"/>
    </source>
</evidence>
<evidence type="ECO:0000313" key="2">
    <source>
        <dbReference type="EMBL" id="KAL2602998.1"/>
    </source>
</evidence>
<dbReference type="EMBL" id="JBHFFA010000135">
    <property type="protein sequence ID" value="KAL2602998.1"/>
    <property type="molecule type" value="Genomic_DNA"/>
</dbReference>
<dbReference type="Proteomes" id="UP001605036">
    <property type="component" value="Unassembled WGS sequence"/>
</dbReference>
<dbReference type="AlphaFoldDB" id="A0ABD1XGW0"/>
<proteinExistence type="predicted"/>
<name>A0ABD1XGW0_9MARC</name>
<organism evidence="2 3">
    <name type="scientific">Riccia fluitans</name>
    <dbReference type="NCBI Taxonomy" id="41844"/>
    <lineage>
        <taxon>Eukaryota</taxon>
        <taxon>Viridiplantae</taxon>
        <taxon>Streptophyta</taxon>
        <taxon>Embryophyta</taxon>
        <taxon>Marchantiophyta</taxon>
        <taxon>Marchantiopsida</taxon>
        <taxon>Marchantiidae</taxon>
        <taxon>Marchantiales</taxon>
        <taxon>Ricciaceae</taxon>
        <taxon>Riccia</taxon>
    </lineage>
</organism>
<reference evidence="2 3" key="1">
    <citation type="submission" date="2024-09" db="EMBL/GenBank/DDBJ databases">
        <title>Chromosome-scale assembly of Riccia fluitans.</title>
        <authorList>
            <person name="Paukszto L."/>
            <person name="Sawicki J."/>
            <person name="Karawczyk K."/>
            <person name="Piernik-Szablinska J."/>
            <person name="Szczecinska M."/>
            <person name="Mazdziarz M."/>
        </authorList>
    </citation>
    <scope>NUCLEOTIDE SEQUENCE [LARGE SCALE GENOMIC DNA]</scope>
    <source>
        <strain evidence="2">Rf_01</strain>
        <tissue evidence="2">Aerial parts of the thallus</tissue>
    </source>
</reference>
<sequence length="74" mass="8432">MQGVTEAEGGVTKPEARNMEAEEDQETGGEGVKTRSREIWRVKKGLRRIKGEVNKLKRGIWRLKKGLRKLKEGL</sequence>
<accession>A0ABD1XGW0</accession>